<comment type="caution">
    <text evidence="1">The sequence shown here is derived from an EMBL/GenBank/DDBJ whole genome shotgun (WGS) entry which is preliminary data.</text>
</comment>
<sequence length="53" mass="6068">EESYESDSEKSDKSPITITEEPWFNASAQKSLLIKQKIAKEKLAELNDLYHIA</sequence>
<organism evidence="1 2">
    <name type="scientific">Racocetra persica</name>
    <dbReference type="NCBI Taxonomy" id="160502"/>
    <lineage>
        <taxon>Eukaryota</taxon>
        <taxon>Fungi</taxon>
        <taxon>Fungi incertae sedis</taxon>
        <taxon>Mucoromycota</taxon>
        <taxon>Glomeromycotina</taxon>
        <taxon>Glomeromycetes</taxon>
        <taxon>Diversisporales</taxon>
        <taxon>Gigasporaceae</taxon>
        <taxon>Racocetra</taxon>
    </lineage>
</organism>
<accession>A0ACA9PHC6</accession>
<reference evidence="1" key="1">
    <citation type="submission" date="2021-06" db="EMBL/GenBank/DDBJ databases">
        <authorList>
            <person name="Kallberg Y."/>
            <person name="Tangrot J."/>
            <person name="Rosling A."/>
        </authorList>
    </citation>
    <scope>NUCLEOTIDE SEQUENCE</scope>
    <source>
        <strain evidence="1">MA461A</strain>
    </source>
</reference>
<name>A0ACA9PHC6_9GLOM</name>
<dbReference type="Proteomes" id="UP000789920">
    <property type="component" value="Unassembled WGS sequence"/>
</dbReference>
<evidence type="ECO:0000313" key="2">
    <source>
        <dbReference type="Proteomes" id="UP000789920"/>
    </source>
</evidence>
<gene>
    <name evidence="1" type="ORF">RPERSI_LOCUS10515</name>
</gene>
<protein>
    <submittedName>
        <fullName evidence="1">29115_t:CDS:1</fullName>
    </submittedName>
</protein>
<evidence type="ECO:0000313" key="1">
    <source>
        <dbReference type="EMBL" id="CAG8710686.1"/>
    </source>
</evidence>
<dbReference type="EMBL" id="CAJVQC010020897">
    <property type="protein sequence ID" value="CAG8710686.1"/>
    <property type="molecule type" value="Genomic_DNA"/>
</dbReference>
<keyword evidence="2" id="KW-1185">Reference proteome</keyword>
<proteinExistence type="predicted"/>
<feature type="non-terminal residue" evidence="1">
    <location>
        <position position="1"/>
    </location>
</feature>